<organism evidence="9 10">
    <name type="scientific">Splendidivirga corallicola</name>
    <dbReference type="NCBI Taxonomy" id="3051826"/>
    <lineage>
        <taxon>Bacteria</taxon>
        <taxon>Pseudomonadati</taxon>
        <taxon>Bacteroidota</taxon>
        <taxon>Cytophagia</taxon>
        <taxon>Cytophagales</taxon>
        <taxon>Splendidivirgaceae</taxon>
        <taxon>Splendidivirga</taxon>
    </lineage>
</organism>
<keyword evidence="7 8" id="KW-0472">Membrane</keyword>
<sequence>MKVPAIFNKTFLYVFLGVALFLFLVWYFSNIAIYIALSIVLATILRPLTNYISQTQLFKYKVPRILAVFVSFLVMIAVFTSFVLLFVPLVSEQVQVLMNIDYENLYVKLTVPLQTLEAYIIEKGFWDLEQGFMVNGLKTSILNLLSKMNFEAILNEILSITGNVLVGILAVTFITFFLLYEKGTRRKQFISIIPNKYFEVTISAIHKIEKLLSNYLIGLLFQMIAIFSIASLGLSIVGIKYFLTIAVFAAVANLIPYAGPLLGAIFGIIVGISTSGPLMETQDYILLILKISIVFSIVQLTDNLVLQPLIFSKSVKAHPLEIFIIIFAGATIANVVGMIVAIPVYTILRVSVIELYHGYKKYRIFRTT</sequence>
<feature type="transmembrane region" description="Helical" evidence="8">
    <location>
        <begin position="65"/>
        <end position="89"/>
    </location>
</feature>
<evidence type="ECO:0000256" key="8">
    <source>
        <dbReference type="SAM" id="Phobius"/>
    </source>
</evidence>
<keyword evidence="5 8" id="KW-0812">Transmembrane</keyword>
<keyword evidence="10" id="KW-1185">Reference proteome</keyword>
<proteinExistence type="inferred from homology"/>
<feature type="transmembrane region" description="Helical" evidence="8">
    <location>
        <begin position="284"/>
        <end position="302"/>
    </location>
</feature>
<accession>A0ABT8KPC5</accession>
<keyword evidence="4" id="KW-1003">Cell membrane</keyword>
<feature type="transmembrane region" description="Helical" evidence="8">
    <location>
        <begin position="215"/>
        <end position="239"/>
    </location>
</feature>
<feature type="transmembrane region" description="Helical" evidence="8">
    <location>
        <begin position="12"/>
        <end position="28"/>
    </location>
</feature>
<gene>
    <name evidence="9" type="ORF">QQ008_14350</name>
</gene>
<evidence type="ECO:0000256" key="1">
    <source>
        <dbReference type="ARBA" id="ARBA00004651"/>
    </source>
</evidence>
<dbReference type="EMBL" id="JAUJEA010000005">
    <property type="protein sequence ID" value="MDN5202565.1"/>
    <property type="molecule type" value="Genomic_DNA"/>
</dbReference>
<dbReference type="RefSeq" id="WP_346752590.1">
    <property type="nucleotide sequence ID" value="NZ_JAUJEA010000005.1"/>
</dbReference>
<evidence type="ECO:0000256" key="5">
    <source>
        <dbReference type="ARBA" id="ARBA00022692"/>
    </source>
</evidence>
<keyword evidence="3" id="KW-0813">Transport</keyword>
<dbReference type="PANTHER" id="PTHR21716">
    <property type="entry name" value="TRANSMEMBRANE PROTEIN"/>
    <property type="match status" value="1"/>
</dbReference>
<keyword evidence="6 8" id="KW-1133">Transmembrane helix</keyword>
<dbReference type="InterPro" id="IPR002549">
    <property type="entry name" value="AI-2E-like"/>
</dbReference>
<evidence type="ECO:0000256" key="7">
    <source>
        <dbReference type="ARBA" id="ARBA00023136"/>
    </source>
</evidence>
<evidence type="ECO:0000313" key="10">
    <source>
        <dbReference type="Proteomes" id="UP001172082"/>
    </source>
</evidence>
<comment type="similarity">
    <text evidence="2">Belongs to the autoinducer-2 exporter (AI-2E) (TC 2.A.86) family.</text>
</comment>
<feature type="transmembrane region" description="Helical" evidence="8">
    <location>
        <begin position="245"/>
        <end position="272"/>
    </location>
</feature>
<feature type="transmembrane region" description="Helical" evidence="8">
    <location>
        <begin position="322"/>
        <end position="348"/>
    </location>
</feature>
<evidence type="ECO:0000256" key="6">
    <source>
        <dbReference type="ARBA" id="ARBA00022989"/>
    </source>
</evidence>
<protein>
    <submittedName>
        <fullName evidence="9">AI-2E family transporter</fullName>
    </submittedName>
</protein>
<evidence type="ECO:0000313" key="9">
    <source>
        <dbReference type="EMBL" id="MDN5202565.1"/>
    </source>
</evidence>
<feature type="transmembrane region" description="Helical" evidence="8">
    <location>
        <begin position="157"/>
        <end position="180"/>
    </location>
</feature>
<comment type="subcellular location">
    <subcellularLocation>
        <location evidence="1">Cell membrane</location>
        <topology evidence="1">Multi-pass membrane protein</topology>
    </subcellularLocation>
</comment>
<comment type="caution">
    <text evidence="9">The sequence shown here is derived from an EMBL/GenBank/DDBJ whole genome shotgun (WGS) entry which is preliminary data.</text>
</comment>
<dbReference type="Pfam" id="PF01594">
    <property type="entry name" value="AI-2E_transport"/>
    <property type="match status" value="1"/>
</dbReference>
<feature type="transmembrane region" description="Helical" evidence="8">
    <location>
        <begin position="34"/>
        <end position="53"/>
    </location>
</feature>
<dbReference type="PANTHER" id="PTHR21716:SF53">
    <property type="entry name" value="PERMEASE PERM-RELATED"/>
    <property type="match status" value="1"/>
</dbReference>
<evidence type="ECO:0000256" key="4">
    <source>
        <dbReference type="ARBA" id="ARBA00022475"/>
    </source>
</evidence>
<evidence type="ECO:0000256" key="2">
    <source>
        <dbReference type="ARBA" id="ARBA00009773"/>
    </source>
</evidence>
<evidence type="ECO:0000256" key="3">
    <source>
        <dbReference type="ARBA" id="ARBA00022448"/>
    </source>
</evidence>
<reference evidence="9" key="1">
    <citation type="submission" date="2023-06" db="EMBL/GenBank/DDBJ databases">
        <title>Genomic of Parafulvivirga corallium.</title>
        <authorList>
            <person name="Wang G."/>
        </authorList>
    </citation>
    <scope>NUCLEOTIDE SEQUENCE</scope>
    <source>
        <strain evidence="9">BMA10</strain>
    </source>
</reference>
<dbReference type="Proteomes" id="UP001172082">
    <property type="component" value="Unassembled WGS sequence"/>
</dbReference>
<name>A0ABT8KPC5_9BACT</name>